<organism evidence="2 3">
    <name type="scientific">Anopheles minimus</name>
    <dbReference type="NCBI Taxonomy" id="112268"/>
    <lineage>
        <taxon>Eukaryota</taxon>
        <taxon>Metazoa</taxon>
        <taxon>Ecdysozoa</taxon>
        <taxon>Arthropoda</taxon>
        <taxon>Hexapoda</taxon>
        <taxon>Insecta</taxon>
        <taxon>Pterygota</taxon>
        <taxon>Neoptera</taxon>
        <taxon>Endopterygota</taxon>
        <taxon>Diptera</taxon>
        <taxon>Nematocera</taxon>
        <taxon>Culicoidea</taxon>
        <taxon>Culicidae</taxon>
        <taxon>Anophelinae</taxon>
        <taxon>Anopheles</taxon>
    </lineage>
</organism>
<feature type="transmembrane region" description="Helical" evidence="1">
    <location>
        <begin position="28"/>
        <end position="48"/>
    </location>
</feature>
<reference evidence="3" key="1">
    <citation type="submission" date="2013-03" db="EMBL/GenBank/DDBJ databases">
        <title>The Genome Sequence of Anopheles minimus MINIMUS1.</title>
        <authorList>
            <consortium name="The Broad Institute Genomics Platform"/>
            <person name="Neafsey D.E."/>
            <person name="Walton C."/>
            <person name="Walker B."/>
            <person name="Young S.K."/>
            <person name="Zeng Q."/>
            <person name="Gargeya S."/>
            <person name="Fitzgerald M."/>
            <person name="Haas B."/>
            <person name="Abouelleil A."/>
            <person name="Allen A.W."/>
            <person name="Alvarado L."/>
            <person name="Arachchi H.M."/>
            <person name="Berlin A.M."/>
            <person name="Chapman S.B."/>
            <person name="Gainer-Dewar J."/>
            <person name="Goldberg J."/>
            <person name="Griggs A."/>
            <person name="Gujja S."/>
            <person name="Hansen M."/>
            <person name="Howarth C."/>
            <person name="Imamovic A."/>
            <person name="Ireland A."/>
            <person name="Larimer J."/>
            <person name="McCowan C."/>
            <person name="Murphy C."/>
            <person name="Pearson M."/>
            <person name="Poon T.W."/>
            <person name="Priest M."/>
            <person name="Roberts A."/>
            <person name="Saif S."/>
            <person name="Shea T."/>
            <person name="Sisk P."/>
            <person name="Sykes S."/>
            <person name="Wortman J."/>
            <person name="Nusbaum C."/>
            <person name="Birren B."/>
        </authorList>
    </citation>
    <scope>NUCLEOTIDE SEQUENCE [LARGE SCALE GENOMIC DNA]</scope>
    <source>
        <strain evidence="3">MINIMUS1</strain>
    </source>
</reference>
<keyword evidence="1" id="KW-1133">Transmembrane helix</keyword>
<accession>A0A182WNY4</accession>
<evidence type="ECO:0000313" key="2">
    <source>
        <dbReference type="EnsemblMetazoa" id="AMIN014403-PA"/>
    </source>
</evidence>
<dbReference type="AlphaFoldDB" id="A0A182WNY4"/>
<feature type="transmembrane region" description="Helical" evidence="1">
    <location>
        <begin position="6"/>
        <end position="23"/>
    </location>
</feature>
<protein>
    <submittedName>
        <fullName evidence="2">Uncharacterized protein</fullName>
    </submittedName>
</protein>
<dbReference type="Proteomes" id="UP000075920">
    <property type="component" value="Unassembled WGS sequence"/>
</dbReference>
<reference evidence="2" key="2">
    <citation type="submission" date="2020-05" db="UniProtKB">
        <authorList>
            <consortium name="EnsemblMetazoa"/>
        </authorList>
    </citation>
    <scope>IDENTIFICATION</scope>
    <source>
        <strain evidence="2">MINIMUS1</strain>
    </source>
</reference>
<name>A0A182WNY4_9DIPT</name>
<proteinExistence type="predicted"/>
<keyword evidence="1" id="KW-0472">Membrane</keyword>
<evidence type="ECO:0000313" key="3">
    <source>
        <dbReference type="Proteomes" id="UP000075920"/>
    </source>
</evidence>
<keyword evidence="1" id="KW-0812">Transmembrane</keyword>
<evidence type="ECO:0000256" key="1">
    <source>
        <dbReference type="SAM" id="Phobius"/>
    </source>
</evidence>
<keyword evidence="3" id="KW-1185">Reference proteome</keyword>
<sequence length="171" mass="18445">TPTVQIVVVVIVGTRLIVVVTTVGRRIVVLVIVIIVGISIPMSVIVAFGKLNSESSIRGNGPDGIRCLVQFDTGLPTNVGTPSRHRSLLVAYHDQVHQHAGSCVPRAAHYRTPDHRNGPADNHCADPDCTACPRNRCADCADCRTPACHRDRPNLRSTNSCYRSRPCGTSC</sequence>
<dbReference type="EnsemblMetazoa" id="AMIN014403-RA">
    <property type="protein sequence ID" value="AMIN014403-PA"/>
    <property type="gene ID" value="AMIN014403"/>
</dbReference>
<dbReference type="VEuPathDB" id="VectorBase:AMIN014403"/>